<name>A0AAD5L827_PYTIN</name>
<evidence type="ECO:0000256" key="6">
    <source>
        <dbReference type="ARBA" id="ARBA00022927"/>
    </source>
</evidence>
<keyword evidence="9" id="KW-0966">Cell projection</keyword>
<reference evidence="13" key="1">
    <citation type="submission" date="2021-12" db="EMBL/GenBank/DDBJ databases">
        <title>Prjna785345.</title>
        <authorList>
            <person name="Rujirawat T."/>
            <person name="Krajaejun T."/>
        </authorList>
    </citation>
    <scope>NUCLEOTIDE SEQUENCE</scope>
    <source>
        <strain evidence="13">Pi057C3</strain>
    </source>
</reference>
<dbReference type="PANTHER" id="PTHR44390:SF1">
    <property type="entry name" value="CENTROSOMAL PROTEIN OF 41 KDA"/>
    <property type="match status" value="1"/>
</dbReference>
<gene>
    <name evidence="13" type="ORF">P43SY_004011</name>
</gene>
<comment type="caution">
    <text evidence="13">The sequence shown here is derived from an EMBL/GenBank/DDBJ whole genome shotgun (WGS) entry which is preliminary data.</text>
</comment>
<dbReference type="CDD" id="cd00158">
    <property type="entry name" value="RHOD"/>
    <property type="match status" value="1"/>
</dbReference>
<sequence length="301" mass="33773">MHRAKPKAPLSIMEKKIPVNPKYANTQSKIDSGTTVNKVRLISHKEFLKRRDETFRRVTVKCLDALLEEYEELGGFGSGCDEPEMVARMVKKDDGKFELQRVPATDNQSNNASGPRVVSYDAEEREEYDPPYLILDTRTKEEFAVNRITRAKSFPAAFLNRDTLLPEMYTFKNQESKLIILYDQDEKTVAQTAHTLVQRGFDNIYVLTGGLVDFADEYPDRIEGLPLPRKPVDPSKKPSKEVYKTASALSTTKSVKSVAAGRKKDDASDVSSIASARTVADSVISRATARKNRVSTAANYR</sequence>
<dbReference type="InterPro" id="IPR051889">
    <property type="entry name" value="CEP41"/>
</dbReference>
<proteinExistence type="inferred from homology"/>
<evidence type="ECO:0000256" key="9">
    <source>
        <dbReference type="ARBA" id="ARBA00023273"/>
    </source>
</evidence>
<protein>
    <recommendedName>
        <fullName evidence="12">Rhodanese domain-containing protein</fullName>
    </recommendedName>
</protein>
<evidence type="ECO:0000259" key="12">
    <source>
        <dbReference type="PROSITE" id="PS50206"/>
    </source>
</evidence>
<evidence type="ECO:0000256" key="2">
    <source>
        <dbReference type="ARBA" id="ARBA00004300"/>
    </source>
</evidence>
<feature type="compositionally biased region" description="Basic and acidic residues" evidence="11">
    <location>
        <begin position="230"/>
        <end position="243"/>
    </location>
</feature>
<keyword evidence="5" id="KW-0970">Cilium biogenesis/degradation</keyword>
<evidence type="ECO:0000256" key="11">
    <source>
        <dbReference type="SAM" id="MobiDB-lite"/>
    </source>
</evidence>
<evidence type="ECO:0000256" key="4">
    <source>
        <dbReference type="ARBA" id="ARBA00022490"/>
    </source>
</evidence>
<comment type="subcellular location">
    <subcellularLocation>
        <location evidence="1">Cytoplasm</location>
        <location evidence="1">Cytoskeleton</location>
        <location evidence="1">Cilium basal body</location>
    </subcellularLocation>
    <subcellularLocation>
        <location evidence="2">Cytoplasm</location>
        <location evidence="2">Cytoskeleton</location>
        <location evidence="2">Microtubule organizing center</location>
        <location evidence="2">Centrosome</location>
    </subcellularLocation>
</comment>
<comment type="similarity">
    <text evidence="10">Belongs to the CEP41 family.</text>
</comment>
<keyword evidence="4" id="KW-0963">Cytoplasm</keyword>
<dbReference type="AlphaFoldDB" id="A0AAD5L827"/>
<keyword evidence="6" id="KW-0653">Protein transport</keyword>
<evidence type="ECO:0000256" key="1">
    <source>
        <dbReference type="ARBA" id="ARBA00004120"/>
    </source>
</evidence>
<organism evidence="13 14">
    <name type="scientific">Pythium insidiosum</name>
    <name type="common">Pythiosis disease agent</name>
    <dbReference type="NCBI Taxonomy" id="114742"/>
    <lineage>
        <taxon>Eukaryota</taxon>
        <taxon>Sar</taxon>
        <taxon>Stramenopiles</taxon>
        <taxon>Oomycota</taxon>
        <taxon>Peronosporomycetes</taxon>
        <taxon>Pythiales</taxon>
        <taxon>Pythiaceae</taxon>
        <taxon>Pythium</taxon>
    </lineage>
</organism>
<evidence type="ECO:0000256" key="5">
    <source>
        <dbReference type="ARBA" id="ARBA00022794"/>
    </source>
</evidence>
<keyword evidence="7" id="KW-0969">Cilium</keyword>
<dbReference type="InterPro" id="IPR036873">
    <property type="entry name" value="Rhodanese-like_dom_sf"/>
</dbReference>
<dbReference type="PANTHER" id="PTHR44390">
    <property type="entry name" value="CENTROSOMAL PROTEIN OF 41 KDA"/>
    <property type="match status" value="1"/>
</dbReference>
<dbReference type="GO" id="GO:0015031">
    <property type="term" value="P:protein transport"/>
    <property type="evidence" value="ECO:0007669"/>
    <property type="project" value="UniProtKB-KW"/>
</dbReference>
<evidence type="ECO:0000256" key="3">
    <source>
        <dbReference type="ARBA" id="ARBA00022448"/>
    </source>
</evidence>
<evidence type="ECO:0000313" key="14">
    <source>
        <dbReference type="Proteomes" id="UP001209570"/>
    </source>
</evidence>
<dbReference type="GO" id="GO:0036064">
    <property type="term" value="C:ciliary basal body"/>
    <property type="evidence" value="ECO:0007669"/>
    <property type="project" value="TreeGrafter"/>
</dbReference>
<dbReference type="SMART" id="SM00450">
    <property type="entry name" value="RHOD"/>
    <property type="match status" value="1"/>
</dbReference>
<dbReference type="SUPFAM" id="SSF52821">
    <property type="entry name" value="Rhodanese/Cell cycle control phosphatase"/>
    <property type="match status" value="1"/>
</dbReference>
<dbReference type="Pfam" id="PF00581">
    <property type="entry name" value="Rhodanese"/>
    <property type="match status" value="1"/>
</dbReference>
<accession>A0AAD5L827</accession>
<evidence type="ECO:0000256" key="10">
    <source>
        <dbReference type="ARBA" id="ARBA00038465"/>
    </source>
</evidence>
<keyword evidence="8" id="KW-0206">Cytoskeleton</keyword>
<feature type="domain" description="Rhodanese" evidence="12">
    <location>
        <begin position="128"/>
        <end position="223"/>
    </location>
</feature>
<dbReference type="Proteomes" id="UP001209570">
    <property type="component" value="Unassembled WGS sequence"/>
</dbReference>
<keyword evidence="14" id="KW-1185">Reference proteome</keyword>
<dbReference type="InterPro" id="IPR001763">
    <property type="entry name" value="Rhodanese-like_dom"/>
</dbReference>
<dbReference type="GO" id="GO:0060271">
    <property type="term" value="P:cilium assembly"/>
    <property type="evidence" value="ECO:0007669"/>
    <property type="project" value="TreeGrafter"/>
</dbReference>
<evidence type="ECO:0000256" key="7">
    <source>
        <dbReference type="ARBA" id="ARBA00023069"/>
    </source>
</evidence>
<dbReference type="EMBL" id="JAKCXM010000628">
    <property type="protein sequence ID" value="KAJ0392480.1"/>
    <property type="molecule type" value="Genomic_DNA"/>
</dbReference>
<feature type="region of interest" description="Disordered" evidence="11">
    <location>
        <begin position="225"/>
        <end position="271"/>
    </location>
</feature>
<keyword evidence="3" id="KW-0813">Transport</keyword>
<dbReference type="GO" id="GO:0005813">
    <property type="term" value="C:centrosome"/>
    <property type="evidence" value="ECO:0007669"/>
    <property type="project" value="UniProtKB-SubCell"/>
</dbReference>
<evidence type="ECO:0000256" key="8">
    <source>
        <dbReference type="ARBA" id="ARBA00023212"/>
    </source>
</evidence>
<dbReference type="PROSITE" id="PS50206">
    <property type="entry name" value="RHODANESE_3"/>
    <property type="match status" value="1"/>
</dbReference>
<evidence type="ECO:0000313" key="13">
    <source>
        <dbReference type="EMBL" id="KAJ0392480.1"/>
    </source>
</evidence>
<dbReference type="Gene3D" id="3.40.250.10">
    <property type="entry name" value="Rhodanese-like domain"/>
    <property type="match status" value="1"/>
</dbReference>